<comment type="caution">
    <text evidence="4">The sequence shown here is derived from an EMBL/GenBank/DDBJ whole genome shotgun (WGS) entry which is preliminary data.</text>
</comment>
<evidence type="ECO:0000313" key="5">
    <source>
        <dbReference type="Proteomes" id="UP000727056"/>
    </source>
</evidence>
<proteinExistence type="predicted"/>
<accession>A0ABX1CJL1</accession>
<protein>
    <recommendedName>
        <fullName evidence="3">Glucose/Sorbosone dehydrogenase domain-containing protein</fullName>
    </recommendedName>
</protein>
<dbReference type="InterPro" id="IPR011041">
    <property type="entry name" value="Quinoprot_gluc/sorb_DH_b-prop"/>
</dbReference>
<feature type="region of interest" description="Disordered" evidence="1">
    <location>
        <begin position="30"/>
        <end position="93"/>
    </location>
</feature>
<feature type="chain" id="PRO_5046128677" description="Glucose/Sorbosone dehydrogenase domain-containing protein" evidence="2">
    <location>
        <begin position="25"/>
        <end position="380"/>
    </location>
</feature>
<dbReference type="RefSeq" id="WP_168089457.1">
    <property type="nucleotide sequence ID" value="NZ_BHZH01000001.1"/>
</dbReference>
<reference evidence="4 5" key="1">
    <citation type="submission" date="2020-03" db="EMBL/GenBank/DDBJ databases">
        <title>Draft genome of Streptomyces sp. ventii, isolated from the Axial Seamount in the Pacific Ocean, and resequencing of the two type strains Streptomyces lonarensis strain NCL 716 and Streptomyces bohaiensis strain 11A07.</title>
        <authorList>
            <person name="Loughran R.M."/>
            <person name="Pfannmuller K.M."/>
            <person name="Wasson B.J."/>
            <person name="Deadmond M.C."/>
            <person name="Paddock B.E."/>
            <person name="Koyack M.J."/>
            <person name="Gallegos D.A."/>
            <person name="Mitchell E.A."/>
            <person name="Ushijima B."/>
            <person name="Saw J.H."/>
            <person name="Mcphail K.L."/>
            <person name="Videau P."/>
        </authorList>
    </citation>
    <scope>NUCLEOTIDE SEQUENCE [LARGE SCALE GENOMIC DNA]</scope>
    <source>
        <strain evidence="4 5">11A07</strain>
    </source>
</reference>
<gene>
    <name evidence="4" type="ORF">HCN52_17860</name>
</gene>
<evidence type="ECO:0000259" key="3">
    <source>
        <dbReference type="Pfam" id="PF07995"/>
    </source>
</evidence>
<feature type="signal peptide" evidence="2">
    <location>
        <begin position="1"/>
        <end position="24"/>
    </location>
</feature>
<dbReference type="Pfam" id="PF07995">
    <property type="entry name" value="GSDH"/>
    <property type="match status" value="1"/>
</dbReference>
<feature type="domain" description="Glucose/Sorbosone dehydrogenase" evidence="3">
    <location>
        <begin position="106"/>
        <end position="231"/>
    </location>
</feature>
<name>A0ABX1CJL1_9ACTN</name>
<dbReference type="Gene3D" id="2.120.10.30">
    <property type="entry name" value="TolB, C-terminal domain"/>
    <property type="match status" value="1"/>
</dbReference>
<evidence type="ECO:0000313" key="4">
    <source>
        <dbReference type="EMBL" id="NJQ16744.1"/>
    </source>
</evidence>
<feature type="compositionally biased region" description="Pro residues" evidence="1">
    <location>
        <begin position="79"/>
        <end position="88"/>
    </location>
</feature>
<dbReference type="SUPFAM" id="SSF50952">
    <property type="entry name" value="Soluble quinoprotein glucose dehydrogenase"/>
    <property type="match status" value="1"/>
</dbReference>
<keyword evidence="5" id="KW-1185">Reference proteome</keyword>
<feature type="compositionally biased region" description="Low complexity" evidence="1">
    <location>
        <begin position="30"/>
        <end position="42"/>
    </location>
</feature>
<dbReference type="InterPro" id="IPR012938">
    <property type="entry name" value="Glc/Sorbosone_DH"/>
</dbReference>
<keyword evidence="2" id="KW-0732">Signal</keyword>
<sequence length="380" mass="37794">MARYGPGGTRSAALALTAALAVLATGCAGGPAADRAAQLAAAEQRESPSPAPAPDDDAGGGPSGGEEPGTPGAPDGEPEPTPTDPPAAPAEGSATVERTFALDGVSAPWGLAVLPDGALLIGSRDTGTVHRLDPDTGDTTTVGTVQAAEPESGRGLLGLDSDGSHVYAFYSTASDSRVSRFVYSPDRAEGSQLSPAQGLVTGMPIESVANGGAVALGPDELLYAATAQGGPDQGAAGDVLTRVTLVGGDPDASHGPGGRVAAGDPGVRAFDWDAVGRLWYLAGDGVLRHLEHGATPGSSTELDAGLPENAEGLAYASAALWVSDPLTDVLWRLPLDGADLVADATAVSLGTGESLRVVRAADGDRLWALSGSELLEISVS</sequence>
<evidence type="ECO:0000256" key="2">
    <source>
        <dbReference type="SAM" id="SignalP"/>
    </source>
</evidence>
<dbReference type="InterPro" id="IPR011042">
    <property type="entry name" value="6-blade_b-propeller_TolB-like"/>
</dbReference>
<organism evidence="4 5">
    <name type="scientific">Streptomyces bohaiensis</name>
    <dbReference type="NCBI Taxonomy" id="1431344"/>
    <lineage>
        <taxon>Bacteria</taxon>
        <taxon>Bacillati</taxon>
        <taxon>Actinomycetota</taxon>
        <taxon>Actinomycetes</taxon>
        <taxon>Kitasatosporales</taxon>
        <taxon>Streptomycetaceae</taxon>
        <taxon>Streptomyces</taxon>
    </lineage>
</organism>
<evidence type="ECO:0000256" key="1">
    <source>
        <dbReference type="SAM" id="MobiDB-lite"/>
    </source>
</evidence>
<dbReference type="EMBL" id="JAAVJC010000189">
    <property type="protein sequence ID" value="NJQ16744.1"/>
    <property type="molecule type" value="Genomic_DNA"/>
</dbReference>
<dbReference type="Proteomes" id="UP000727056">
    <property type="component" value="Unassembled WGS sequence"/>
</dbReference>
<dbReference type="PROSITE" id="PS51257">
    <property type="entry name" value="PROKAR_LIPOPROTEIN"/>
    <property type="match status" value="1"/>
</dbReference>